<reference evidence="2 3" key="1">
    <citation type="submission" date="2017-08" db="EMBL/GenBank/DDBJ databases">
        <title>Acidophilic green algal genome provides insights into adaptation to an acidic environment.</title>
        <authorList>
            <person name="Hirooka S."/>
            <person name="Hirose Y."/>
            <person name="Kanesaki Y."/>
            <person name="Higuchi S."/>
            <person name="Fujiwara T."/>
            <person name="Onuma R."/>
            <person name="Era A."/>
            <person name="Ohbayashi R."/>
            <person name="Uzuka A."/>
            <person name="Nozaki H."/>
            <person name="Yoshikawa H."/>
            <person name="Miyagishima S.Y."/>
        </authorList>
    </citation>
    <scope>NUCLEOTIDE SEQUENCE [LARGE SCALE GENOMIC DNA]</scope>
    <source>
        <strain evidence="2 3">NIES-2499</strain>
    </source>
</reference>
<evidence type="ECO:0000313" key="2">
    <source>
        <dbReference type="EMBL" id="GAX85855.1"/>
    </source>
</evidence>
<sequence>MASRGLYSLAGGLIGHTPLSLAIIRGHDQSCDMLIRVAIWFRDQSQQKSESFAEATTAAATEATRGEWKPLGSVAGLVEVGVNNVIQTSARNHDVEAWMMYTRGSHSQSGQHIVPDVQSRVTGWQYFEVEVIEEGSSGLFWVGWGTAAAEPQTSAASSCFSSKQQGVQVSLRHKRRISDLVSPRSQSSDDYGELRMHPSSLLQTQQSLLGSSASGKLTLSPGSAGQHLCRSMLASSFTICSKDGNKQQPGQERSSTPFAPKNSKGDVLGILYNRMCNTISVTHNRKFIGVAFSNMIGFRGLGFVHHKPMMYNRGVTSPNGVSYHADGDDGWSCRMTGCPSSWSEQSGCSSLPSTVSARSMNPPSTPTSMSSDAQPRPCAQ</sequence>
<evidence type="ECO:0000313" key="3">
    <source>
        <dbReference type="Proteomes" id="UP000232323"/>
    </source>
</evidence>
<feature type="compositionally biased region" description="Low complexity" evidence="1">
    <location>
        <begin position="359"/>
        <end position="371"/>
    </location>
</feature>
<dbReference type="Proteomes" id="UP000232323">
    <property type="component" value="Unassembled WGS sequence"/>
</dbReference>
<dbReference type="Gene3D" id="2.60.120.920">
    <property type="match status" value="1"/>
</dbReference>
<protein>
    <submittedName>
        <fullName evidence="2">Uncharacterized protein</fullName>
    </submittedName>
</protein>
<dbReference type="InterPro" id="IPR043136">
    <property type="entry name" value="B30.2/SPRY_sf"/>
</dbReference>
<proteinExistence type="predicted"/>
<organism evidence="2 3">
    <name type="scientific">Chlamydomonas eustigma</name>
    <dbReference type="NCBI Taxonomy" id="1157962"/>
    <lineage>
        <taxon>Eukaryota</taxon>
        <taxon>Viridiplantae</taxon>
        <taxon>Chlorophyta</taxon>
        <taxon>core chlorophytes</taxon>
        <taxon>Chlorophyceae</taxon>
        <taxon>CS clade</taxon>
        <taxon>Chlamydomonadales</taxon>
        <taxon>Chlamydomonadaceae</taxon>
        <taxon>Chlamydomonas</taxon>
    </lineage>
</organism>
<keyword evidence="3" id="KW-1185">Reference proteome</keyword>
<feature type="compositionally biased region" description="Polar residues" evidence="1">
    <location>
        <begin position="343"/>
        <end position="358"/>
    </location>
</feature>
<comment type="caution">
    <text evidence="2">The sequence shown here is derived from an EMBL/GenBank/DDBJ whole genome shotgun (WGS) entry which is preliminary data.</text>
</comment>
<gene>
    <name evidence="2" type="ORF">CEUSTIGMA_g13270.t1</name>
</gene>
<evidence type="ECO:0000256" key="1">
    <source>
        <dbReference type="SAM" id="MobiDB-lite"/>
    </source>
</evidence>
<accession>A0A250XS25</accession>
<dbReference type="AlphaFoldDB" id="A0A250XS25"/>
<feature type="region of interest" description="Disordered" evidence="1">
    <location>
        <begin position="343"/>
        <end position="380"/>
    </location>
</feature>
<name>A0A250XS25_9CHLO</name>
<feature type="compositionally biased region" description="Polar residues" evidence="1">
    <location>
        <begin position="246"/>
        <end position="257"/>
    </location>
</feature>
<dbReference type="EMBL" id="BEGY01000196">
    <property type="protein sequence ID" value="GAX85855.1"/>
    <property type="molecule type" value="Genomic_DNA"/>
</dbReference>
<feature type="region of interest" description="Disordered" evidence="1">
    <location>
        <begin position="242"/>
        <end position="261"/>
    </location>
</feature>